<organism evidence="2 3">
    <name type="scientific">Euplotes crassus</name>
    <dbReference type="NCBI Taxonomy" id="5936"/>
    <lineage>
        <taxon>Eukaryota</taxon>
        <taxon>Sar</taxon>
        <taxon>Alveolata</taxon>
        <taxon>Ciliophora</taxon>
        <taxon>Intramacronucleata</taxon>
        <taxon>Spirotrichea</taxon>
        <taxon>Hypotrichia</taxon>
        <taxon>Euplotida</taxon>
        <taxon>Euplotidae</taxon>
        <taxon>Moneuplotes</taxon>
    </lineage>
</organism>
<evidence type="ECO:0000313" key="2">
    <source>
        <dbReference type="EMBL" id="CAI2381764.1"/>
    </source>
</evidence>
<comment type="caution">
    <text evidence="2">The sequence shown here is derived from an EMBL/GenBank/DDBJ whole genome shotgun (WGS) entry which is preliminary data.</text>
</comment>
<keyword evidence="3" id="KW-1185">Reference proteome</keyword>
<gene>
    <name evidence="2" type="ORF">ECRASSUSDP1_LOCUS23227</name>
</gene>
<evidence type="ECO:0000256" key="1">
    <source>
        <dbReference type="SAM" id="MobiDB-lite"/>
    </source>
</evidence>
<dbReference type="EMBL" id="CAMPGE010023886">
    <property type="protein sequence ID" value="CAI2381764.1"/>
    <property type="molecule type" value="Genomic_DNA"/>
</dbReference>
<proteinExistence type="predicted"/>
<protein>
    <submittedName>
        <fullName evidence="2">Uncharacterized protein</fullName>
    </submittedName>
</protein>
<reference evidence="2" key="1">
    <citation type="submission" date="2023-07" db="EMBL/GenBank/DDBJ databases">
        <authorList>
            <consortium name="AG Swart"/>
            <person name="Singh M."/>
            <person name="Singh A."/>
            <person name="Seah K."/>
            <person name="Emmerich C."/>
        </authorList>
    </citation>
    <scope>NUCLEOTIDE SEQUENCE</scope>
    <source>
        <strain evidence="2">DP1</strain>
    </source>
</reference>
<name>A0AAD1XZD2_EUPCR</name>
<accession>A0AAD1XZD2</accession>
<evidence type="ECO:0000313" key="3">
    <source>
        <dbReference type="Proteomes" id="UP001295684"/>
    </source>
</evidence>
<dbReference type="Proteomes" id="UP001295684">
    <property type="component" value="Unassembled WGS sequence"/>
</dbReference>
<feature type="region of interest" description="Disordered" evidence="1">
    <location>
        <begin position="1"/>
        <end position="32"/>
    </location>
</feature>
<sequence length="181" mass="20476">MGNSCFDSKGSKPDLRDNKTERDTKVVQKQEVIPPKPVVGALNEALQKEQLQKSPTSKRSEIYELHRLSNQSLAAFARRKNQNPKDKDDYNNVQLYLSTSGDSKAGLSFRPKDGSVYQCTRDQRLATFLNQTQAGQFRDSTNTSKDVKYYENSFSKSKSGVLSSESPCENIILTEEEKLHF</sequence>
<feature type="compositionally biased region" description="Basic and acidic residues" evidence="1">
    <location>
        <begin position="9"/>
        <end position="28"/>
    </location>
</feature>
<dbReference type="AlphaFoldDB" id="A0AAD1XZD2"/>